<dbReference type="InterPro" id="IPR033738">
    <property type="entry name" value="AsnB_N"/>
</dbReference>
<dbReference type="EMBL" id="JACNIG010000255">
    <property type="protein sequence ID" value="MBC8432933.1"/>
    <property type="molecule type" value="Genomic_DNA"/>
</dbReference>
<evidence type="ECO:0000256" key="7">
    <source>
        <dbReference type="ARBA" id="ARBA00048741"/>
    </source>
</evidence>
<dbReference type="PANTHER" id="PTHR43284:SF1">
    <property type="entry name" value="ASPARAGINE SYNTHETASE"/>
    <property type="match status" value="1"/>
</dbReference>
<dbReference type="Pfam" id="PF00733">
    <property type="entry name" value="Asn_synthase"/>
    <property type="match status" value="1"/>
</dbReference>
<dbReference type="NCBIfam" id="TIGR01536">
    <property type="entry name" value="asn_synth_AEB"/>
    <property type="match status" value="1"/>
</dbReference>
<dbReference type="GO" id="GO:0005524">
    <property type="term" value="F:ATP binding"/>
    <property type="evidence" value="ECO:0007669"/>
    <property type="project" value="UniProtKB-KW"/>
</dbReference>
<dbReference type="EC" id="6.3.5.4" evidence="3"/>
<evidence type="ECO:0000256" key="5">
    <source>
        <dbReference type="ARBA" id="ARBA00022840"/>
    </source>
</evidence>
<dbReference type="InterPro" id="IPR014729">
    <property type="entry name" value="Rossmann-like_a/b/a_fold"/>
</dbReference>
<name>A0A8J6P213_9BACT</name>
<keyword evidence="6" id="KW-0315">Glutamine amidotransferase</keyword>
<evidence type="ECO:0000256" key="8">
    <source>
        <dbReference type="PIRSR" id="PIRSR001589-2"/>
    </source>
</evidence>
<dbReference type="Proteomes" id="UP000605201">
    <property type="component" value="Unassembled WGS sequence"/>
</dbReference>
<dbReference type="SUPFAM" id="SSF52402">
    <property type="entry name" value="Adenine nucleotide alpha hydrolases-like"/>
    <property type="match status" value="1"/>
</dbReference>
<dbReference type="AlphaFoldDB" id="A0A8J6P213"/>
<dbReference type="InterPro" id="IPR006426">
    <property type="entry name" value="Asn_synth_AEB"/>
</dbReference>
<feature type="domain" description="Glutamine amidotransferase type-2" evidence="9">
    <location>
        <begin position="2"/>
        <end position="248"/>
    </location>
</feature>
<evidence type="ECO:0000313" key="10">
    <source>
        <dbReference type="EMBL" id="MBC8432933.1"/>
    </source>
</evidence>
<gene>
    <name evidence="10" type="primary">asnB</name>
    <name evidence="10" type="ORF">H8D96_13565</name>
</gene>
<proteinExistence type="inferred from homology"/>
<keyword evidence="10" id="KW-0436">Ligase</keyword>
<sequence length="644" mass="74581">MCGIAGYILNNAVGCSSTKVNILLQSIRSRGPDDEGICLIDRERRRSQTFKTDLTVPRVAAHLPHINDEELISHHNVSFIHTRYSVIDLTEAAHQPFISQDSSLVGVFNGEIYNYIELRDELRALGVKFRTSSDTEVLIEGYCVWGEDLWPKMNGFWAVALFNIKNNSIVFSRDRIGVAPLYYRETQDGFFFASAIQSLIDIDPGGIDLNNDAILGFAQTGIKDHDNKTFYAQIKSLPSSSTVIFQEGHYTIAEAALKKYWEFPNRRLGSNDISFREAVEKYREIFFNAVELRLRADVKIAFELSGGLDSSSVVAAAAMLRDNDITTYTAKVEGADEEPFARSILQKYPVDYRVIENFEKDFIDEYDSFSKIMEEPYDNPNAYTHHKMLKKMKAEGVSVVVTGAGGDEILAGYESSFWPKAYSELKKNGYFLHADIYEFLRRYKTIKSSFRTLKHYFIDLPKFIRRLILPQKLVAKQRNQTSALAHRESYGKLSFHEQTLYHFKVGLVPFYMRSSDHFTMEIPIEHRFPFLDYRMIELCMQMPIIYLMKNGWTKYLLRKAMEPYLPKKIIWRRKKMGFTFPYGPYFSAYRSDFEPLMHYLRLIDFPIDYFGTYDQLLPDQAPLLWRLLSIAIWAKNQNEVLGLQ</sequence>
<organism evidence="10 11">
    <name type="scientific">Candidatus Desulfatibia vada</name>
    <dbReference type="NCBI Taxonomy" id="2841696"/>
    <lineage>
        <taxon>Bacteria</taxon>
        <taxon>Pseudomonadati</taxon>
        <taxon>Thermodesulfobacteriota</taxon>
        <taxon>Desulfobacteria</taxon>
        <taxon>Desulfobacterales</taxon>
        <taxon>Desulfobacterales incertae sedis</taxon>
        <taxon>Candidatus Desulfatibia</taxon>
    </lineage>
</organism>
<feature type="binding site" evidence="8">
    <location>
        <position position="134"/>
    </location>
    <ligand>
        <name>L-glutamine</name>
        <dbReference type="ChEBI" id="CHEBI:58359"/>
    </ligand>
</feature>
<evidence type="ECO:0000256" key="6">
    <source>
        <dbReference type="ARBA" id="ARBA00022962"/>
    </source>
</evidence>
<dbReference type="CDD" id="cd00712">
    <property type="entry name" value="AsnB"/>
    <property type="match status" value="1"/>
</dbReference>
<dbReference type="PROSITE" id="PS51278">
    <property type="entry name" value="GATASE_TYPE_2"/>
    <property type="match status" value="1"/>
</dbReference>
<dbReference type="PIRSF" id="PIRSF001589">
    <property type="entry name" value="Asn_synthetase_glu-h"/>
    <property type="match status" value="1"/>
</dbReference>
<evidence type="ECO:0000313" key="11">
    <source>
        <dbReference type="Proteomes" id="UP000605201"/>
    </source>
</evidence>
<evidence type="ECO:0000256" key="2">
    <source>
        <dbReference type="ARBA" id="ARBA00005752"/>
    </source>
</evidence>
<dbReference type="Gene3D" id="3.60.20.10">
    <property type="entry name" value="Glutamine Phosphoribosylpyrophosphate, subunit 1, domain 1"/>
    <property type="match status" value="1"/>
</dbReference>
<reference evidence="10 11" key="1">
    <citation type="submission" date="2020-08" db="EMBL/GenBank/DDBJ databases">
        <title>Bridging the membrane lipid divide: bacteria of the FCB group superphylum have the potential to synthesize archaeal ether lipids.</title>
        <authorList>
            <person name="Villanueva L."/>
            <person name="Von Meijenfeldt F.A.B."/>
            <person name="Westbye A.B."/>
            <person name="Yadav S."/>
            <person name="Hopmans E.C."/>
            <person name="Dutilh B.E."/>
            <person name="Sinninghe Damste J.S."/>
        </authorList>
    </citation>
    <scope>NUCLEOTIDE SEQUENCE [LARGE SCALE GENOMIC DNA]</scope>
    <source>
        <strain evidence="10">NIOZ-UU17</strain>
    </source>
</reference>
<dbReference type="Pfam" id="PF13537">
    <property type="entry name" value="GATase_7"/>
    <property type="match status" value="1"/>
</dbReference>
<comment type="pathway">
    <text evidence="1">Amino-acid biosynthesis; L-asparagine biosynthesis; L-asparagine from L-aspartate (L-Gln route): step 1/1.</text>
</comment>
<evidence type="ECO:0000259" key="9">
    <source>
        <dbReference type="PROSITE" id="PS51278"/>
    </source>
</evidence>
<dbReference type="SUPFAM" id="SSF56235">
    <property type="entry name" value="N-terminal nucleophile aminohydrolases (Ntn hydrolases)"/>
    <property type="match status" value="1"/>
</dbReference>
<keyword evidence="5 8" id="KW-0067">ATP-binding</keyword>
<dbReference type="InterPro" id="IPR029055">
    <property type="entry name" value="Ntn_hydrolases_N"/>
</dbReference>
<dbReference type="CDD" id="cd01991">
    <property type="entry name" value="Asn_synthase_B_C"/>
    <property type="match status" value="1"/>
</dbReference>
<comment type="caution">
    <text evidence="10">The sequence shown here is derived from an EMBL/GenBank/DDBJ whole genome shotgun (WGS) entry which is preliminary data.</text>
</comment>
<evidence type="ECO:0000256" key="3">
    <source>
        <dbReference type="ARBA" id="ARBA00012737"/>
    </source>
</evidence>
<keyword evidence="4 8" id="KW-0547">Nucleotide-binding</keyword>
<dbReference type="InterPro" id="IPR001962">
    <property type="entry name" value="Asn_synthase"/>
</dbReference>
<protein>
    <recommendedName>
        <fullName evidence="3">asparagine synthase (glutamine-hydrolyzing)</fullName>
        <ecNumber evidence="3">6.3.5.4</ecNumber>
    </recommendedName>
</protein>
<dbReference type="PANTHER" id="PTHR43284">
    <property type="entry name" value="ASPARAGINE SYNTHETASE (GLUTAMINE-HYDROLYZING)"/>
    <property type="match status" value="1"/>
</dbReference>
<dbReference type="InterPro" id="IPR051786">
    <property type="entry name" value="ASN_synthetase/amidase"/>
</dbReference>
<evidence type="ECO:0000256" key="4">
    <source>
        <dbReference type="ARBA" id="ARBA00022741"/>
    </source>
</evidence>
<dbReference type="InterPro" id="IPR017932">
    <property type="entry name" value="GATase_2_dom"/>
</dbReference>
<dbReference type="GO" id="GO:0004066">
    <property type="term" value="F:asparagine synthase (glutamine-hydrolyzing) activity"/>
    <property type="evidence" value="ECO:0007669"/>
    <property type="project" value="UniProtKB-EC"/>
</dbReference>
<dbReference type="GO" id="GO:0006529">
    <property type="term" value="P:asparagine biosynthetic process"/>
    <property type="evidence" value="ECO:0007669"/>
    <property type="project" value="InterPro"/>
</dbReference>
<dbReference type="Gene3D" id="3.40.50.620">
    <property type="entry name" value="HUPs"/>
    <property type="match status" value="1"/>
</dbReference>
<accession>A0A8J6P213</accession>
<comment type="catalytic activity">
    <reaction evidence="7">
        <text>L-aspartate + L-glutamine + ATP + H2O = L-asparagine + L-glutamate + AMP + diphosphate + H(+)</text>
        <dbReference type="Rhea" id="RHEA:12228"/>
        <dbReference type="ChEBI" id="CHEBI:15377"/>
        <dbReference type="ChEBI" id="CHEBI:15378"/>
        <dbReference type="ChEBI" id="CHEBI:29985"/>
        <dbReference type="ChEBI" id="CHEBI:29991"/>
        <dbReference type="ChEBI" id="CHEBI:30616"/>
        <dbReference type="ChEBI" id="CHEBI:33019"/>
        <dbReference type="ChEBI" id="CHEBI:58048"/>
        <dbReference type="ChEBI" id="CHEBI:58359"/>
        <dbReference type="ChEBI" id="CHEBI:456215"/>
        <dbReference type="EC" id="6.3.5.4"/>
    </reaction>
</comment>
<comment type="similarity">
    <text evidence="2">Belongs to the asparagine synthetase family.</text>
</comment>
<evidence type="ECO:0000256" key="1">
    <source>
        <dbReference type="ARBA" id="ARBA00005187"/>
    </source>
</evidence>